<dbReference type="InterPro" id="IPR009009">
    <property type="entry name" value="RlpA-like_DPBB"/>
</dbReference>
<feature type="domain" description="RlpA-like protein double-psi beta-barrel" evidence="4">
    <location>
        <begin position="286"/>
        <end position="336"/>
    </location>
</feature>
<evidence type="ECO:0000256" key="3">
    <source>
        <dbReference type="SAM" id="SignalP"/>
    </source>
</evidence>
<dbReference type="SUPFAM" id="SSF50685">
    <property type="entry name" value="Barwin-like endoglucanases"/>
    <property type="match status" value="2"/>
</dbReference>
<comment type="caution">
    <text evidence="5">The sequence shown here is derived from an EMBL/GenBank/DDBJ whole genome shotgun (WGS) entry which is preliminary data.</text>
</comment>
<gene>
    <name evidence="5" type="ORF">Rhopal_005124-T1</name>
</gene>
<reference evidence="5 6" key="1">
    <citation type="submission" date="2021-12" db="EMBL/GenBank/DDBJ databases">
        <title>High titer production of polyol ester of fatty acids by Rhodotorula paludigena BS15 towards product separation-free biomass refinery.</title>
        <authorList>
            <person name="Mano J."/>
            <person name="Ono H."/>
            <person name="Tanaka T."/>
            <person name="Naito K."/>
            <person name="Sushida H."/>
            <person name="Ike M."/>
            <person name="Tokuyasu K."/>
            <person name="Kitaoka M."/>
        </authorList>
    </citation>
    <scope>NUCLEOTIDE SEQUENCE [LARGE SCALE GENOMIC DNA]</scope>
    <source>
        <strain evidence="5 6">BS15</strain>
    </source>
</reference>
<dbReference type="EMBL" id="BQKY01000010">
    <property type="protein sequence ID" value="GJN92095.1"/>
    <property type="molecule type" value="Genomic_DNA"/>
</dbReference>
<dbReference type="Pfam" id="PF03330">
    <property type="entry name" value="DPBB_1"/>
    <property type="match status" value="1"/>
</dbReference>
<name>A0AAV5GQD8_9BASI</name>
<dbReference type="AlphaFoldDB" id="A0AAV5GQD8"/>
<evidence type="ECO:0000256" key="1">
    <source>
        <dbReference type="ARBA" id="ARBA00022729"/>
    </source>
</evidence>
<dbReference type="PANTHER" id="PTHR31836:SF24">
    <property type="entry name" value="RLPA-LIKE PROTEIN DOUBLE-PSI BETA-BARREL DOMAIN-CONTAINING PROTEIN"/>
    <property type="match status" value="1"/>
</dbReference>
<dbReference type="InterPro" id="IPR051477">
    <property type="entry name" value="Expansin_CellWall"/>
</dbReference>
<dbReference type="PANTHER" id="PTHR31836">
    <property type="match status" value="1"/>
</dbReference>
<evidence type="ECO:0000256" key="2">
    <source>
        <dbReference type="SAM" id="MobiDB-lite"/>
    </source>
</evidence>
<evidence type="ECO:0000313" key="5">
    <source>
        <dbReference type="EMBL" id="GJN92095.1"/>
    </source>
</evidence>
<feature type="signal peptide" evidence="3">
    <location>
        <begin position="1"/>
        <end position="18"/>
    </location>
</feature>
<dbReference type="Proteomes" id="UP001342314">
    <property type="component" value="Unassembled WGS sequence"/>
</dbReference>
<sequence>MYASAALLALAGFASVQAAPVSLAVVEAALSNDNSTQYNQTVVDYHMNGNAGACGWYSKDSDVVVGLPLEFYSDLGVVSPYCGDYVVVVDPRNNNTVTALVADASTANDTLSLSQGTWNALNGTDSHLELVNWRFANETETEVAKEAHASGSSSAPSSTSYAAPASSSSAAAEQYQAPSSSSSSARPTTTTEAYREPSTTSYAPETTTTSYKPKTTTTTTQKAAETTAAVQQSYKESSSSSSNSYSGSGTYFYQNGNAGNCGSVHSDSDYIIALESSMYGSGGHCGQSVTISHGGKSIQAKVADSCPSCVSSTSIDLSEGAFQALAPLSAGMIDVTWHFN</sequence>
<proteinExistence type="predicted"/>
<keyword evidence="6" id="KW-1185">Reference proteome</keyword>
<protein>
    <recommendedName>
        <fullName evidence="4">RlpA-like protein double-psi beta-barrel domain-containing protein</fullName>
    </recommendedName>
</protein>
<feature type="compositionally biased region" description="Low complexity" evidence="2">
    <location>
        <begin position="149"/>
        <end position="224"/>
    </location>
</feature>
<feature type="region of interest" description="Disordered" evidence="2">
    <location>
        <begin position="142"/>
        <end position="224"/>
    </location>
</feature>
<keyword evidence="1 3" id="KW-0732">Signal</keyword>
<organism evidence="5 6">
    <name type="scientific">Rhodotorula paludigena</name>
    <dbReference type="NCBI Taxonomy" id="86838"/>
    <lineage>
        <taxon>Eukaryota</taxon>
        <taxon>Fungi</taxon>
        <taxon>Dikarya</taxon>
        <taxon>Basidiomycota</taxon>
        <taxon>Pucciniomycotina</taxon>
        <taxon>Microbotryomycetes</taxon>
        <taxon>Sporidiobolales</taxon>
        <taxon>Sporidiobolaceae</taxon>
        <taxon>Rhodotorula</taxon>
    </lineage>
</organism>
<dbReference type="CDD" id="cd22191">
    <property type="entry name" value="DPBB_RlpA_EXP_N-like"/>
    <property type="match status" value="2"/>
</dbReference>
<accession>A0AAV5GQD8</accession>
<evidence type="ECO:0000259" key="4">
    <source>
        <dbReference type="Pfam" id="PF03330"/>
    </source>
</evidence>
<evidence type="ECO:0000313" key="6">
    <source>
        <dbReference type="Proteomes" id="UP001342314"/>
    </source>
</evidence>
<dbReference type="InterPro" id="IPR036908">
    <property type="entry name" value="RlpA-like_sf"/>
</dbReference>
<feature type="chain" id="PRO_5043719439" description="RlpA-like protein double-psi beta-barrel domain-containing protein" evidence="3">
    <location>
        <begin position="19"/>
        <end position="340"/>
    </location>
</feature>
<dbReference type="Gene3D" id="2.40.40.10">
    <property type="entry name" value="RlpA-like domain"/>
    <property type="match status" value="2"/>
</dbReference>